<evidence type="ECO:0000313" key="3">
    <source>
        <dbReference type="Proteomes" id="UP000014500"/>
    </source>
</evidence>
<dbReference type="Proteomes" id="UP000014500">
    <property type="component" value="Unassembled WGS sequence"/>
</dbReference>
<feature type="compositionally biased region" description="Polar residues" evidence="1">
    <location>
        <begin position="42"/>
        <end position="52"/>
    </location>
</feature>
<dbReference type="EMBL" id="JH431647">
    <property type="status" value="NOT_ANNOTATED_CDS"/>
    <property type="molecule type" value="Genomic_DNA"/>
</dbReference>
<feature type="region of interest" description="Disordered" evidence="1">
    <location>
        <begin position="1"/>
        <end position="142"/>
    </location>
</feature>
<dbReference type="EnsemblMetazoa" id="SMAR005912-RA">
    <property type="protein sequence ID" value="SMAR005912-PA"/>
    <property type="gene ID" value="SMAR005912"/>
</dbReference>
<dbReference type="PhylomeDB" id="T1IXH9"/>
<dbReference type="OMA" id="YNIYPSC"/>
<protein>
    <submittedName>
        <fullName evidence="2">Uncharacterized protein</fullName>
    </submittedName>
</protein>
<reference evidence="3" key="1">
    <citation type="submission" date="2011-05" db="EMBL/GenBank/DDBJ databases">
        <authorList>
            <person name="Richards S.R."/>
            <person name="Qu J."/>
            <person name="Jiang H."/>
            <person name="Jhangiani S.N."/>
            <person name="Agravi P."/>
            <person name="Goodspeed R."/>
            <person name="Gross S."/>
            <person name="Mandapat C."/>
            <person name="Jackson L."/>
            <person name="Mathew T."/>
            <person name="Pu L."/>
            <person name="Thornton R."/>
            <person name="Saada N."/>
            <person name="Wilczek-Boney K.B."/>
            <person name="Lee S."/>
            <person name="Kovar C."/>
            <person name="Wu Y."/>
            <person name="Scherer S.E."/>
            <person name="Worley K.C."/>
            <person name="Muzny D.M."/>
            <person name="Gibbs R."/>
        </authorList>
    </citation>
    <scope>NUCLEOTIDE SEQUENCE</scope>
    <source>
        <strain evidence="3">Brora</strain>
    </source>
</reference>
<feature type="compositionally biased region" description="Polar residues" evidence="1">
    <location>
        <begin position="93"/>
        <end position="104"/>
    </location>
</feature>
<evidence type="ECO:0000313" key="2">
    <source>
        <dbReference type="EnsemblMetazoa" id="SMAR005912-PA"/>
    </source>
</evidence>
<feature type="compositionally biased region" description="Low complexity" evidence="1">
    <location>
        <begin position="22"/>
        <end position="35"/>
    </location>
</feature>
<organism evidence="2 3">
    <name type="scientific">Strigamia maritima</name>
    <name type="common">European centipede</name>
    <name type="synonym">Geophilus maritimus</name>
    <dbReference type="NCBI Taxonomy" id="126957"/>
    <lineage>
        <taxon>Eukaryota</taxon>
        <taxon>Metazoa</taxon>
        <taxon>Ecdysozoa</taxon>
        <taxon>Arthropoda</taxon>
        <taxon>Myriapoda</taxon>
        <taxon>Chilopoda</taxon>
        <taxon>Pleurostigmophora</taxon>
        <taxon>Geophilomorpha</taxon>
        <taxon>Linotaeniidae</taxon>
        <taxon>Strigamia</taxon>
    </lineage>
</organism>
<reference evidence="2" key="2">
    <citation type="submission" date="2015-02" db="UniProtKB">
        <authorList>
            <consortium name="EnsemblMetazoa"/>
        </authorList>
    </citation>
    <scope>IDENTIFICATION</scope>
</reference>
<dbReference type="eggNOG" id="ENOG502S1G0">
    <property type="taxonomic scope" value="Eukaryota"/>
</dbReference>
<feature type="compositionally biased region" description="Low complexity" evidence="1">
    <location>
        <begin position="71"/>
        <end position="92"/>
    </location>
</feature>
<dbReference type="AlphaFoldDB" id="T1IXH9"/>
<evidence type="ECO:0000256" key="1">
    <source>
        <dbReference type="SAM" id="MobiDB-lite"/>
    </source>
</evidence>
<dbReference type="PANTHER" id="PTHR38338">
    <property type="entry name" value="AGAP013079-PA"/>
    <property type="match status" value="1"/>
</dbReference>
<keyword evidence="3" id="KW-1185">Reference proteome</keyword>
<proteinExistence type="predicted"/>
<name>T1IXH9_STRMM</name>
<dbReference type="HOGENOM" id="CLU_069225_0_0_1"/>
<feature type="compositionally biased region" description="Acidic residues" evidence="1">
    <location>
        <begin position="124"/>
        <end position="134"/>
    </location>
</feature>
<sequence>MAFMMPVMKNQYNIYPSRSRKSSTSSNGTRSRTVSETAKSDVLSTSPQSTASEPPASRRFIAPSRYSRSGSQDSNGSVNESSSSSDTGLPSSPTKIGSRTSLQKFHTKLVDKMKRKFKRKSSTDDEDGAMEDDPDKGVRSSS</sequence>
<dbReference type="PANTHER" id="PTHR38338:SF1">
    <property type="entry name" value="AGAP013079-PA"/>
    <property type="match status" value="1"/>
</dbReference>
<accession>T1IXH9</accession>